<feature type="coiled-coil region" evidence="1">
    <location>
        <begin position="40"/>
        <end position="67"/>
    </location>
</feature>
<protein>
    <submittedName>
        <fullName evidence="2">Uncharacterized protein</fullName>
    </submittedName>
</protein>
<accession>A0A2S9RVN8</accession>
<proteinExistence type="predicted"/>
<gene>
    <name evidence="2" type="ORF">CH627_03470</name>
</gene>
<evidence type="ECO:0000313" key="2">
    <source>
        <dbReference type="EMBL" id="RFN63986.1"/>
    </source>
</evidence>
<reference evidence="2" key="1">
    <citation type="submission" date="2018-08" db="EMBL/GenBank/DDBJ databases">
        <title>Antagonistic pleiotropy in the bifunctional surface protein FadL/P1 during adaptation of Haemophilus influenzae to chronic lung infection associated with COPD.</title>
        <authorList>
            <person name="Moleres J."/>
            <person name="Ehrlich R."/>
        </authorList>
    </citation>
    <scope>NUCLEOTIDE SEQUENCE [LARGE SCALE GENOMIC DNA]</scope>
    <source>
        <strain evidence="2">P668-6062</strain>
    </source>
</reference>
<dbReference type="RefSeq" id="WP_048950146.1">
    <property type="nucleotide sequence ID" value="NZ_AP018764.1"/>
</dbReference>
<dbReference type="EMBL" id="QVJI01000004">
    <property type="protein sequence ID" value="RFN63986.1"/>
    <property type="molecule type" value="Genomic_DNA"/>
</dbReference>
<keyword evidence="1" id="KW-0175">Coiled coil</keyword>
<name>A0A2S9RVN8_HAEIF</name>
<dbReference type="AlphaFoldDB" id="A0A2S9RVN8"/>
<sequence>MKLQNQDKQAELEQLIGNLNVSNQVFDEIQDKALSIKENISRNKKLIEALESDNQEAQKEIDNLQVSDTGEINFDGFDELSERISKNTRKIDTIRKVVEKFEIQLEILLMTEYEQHLKICNESARKCFSLIGDELLNEFISGGIAEELSRILTIFDKGGRYADVLKYSTDSNIRDIFIDELIKQLRPRINAGSNVQDLGVILPEVKLSTPIPSCSLLQRNKHLEELKNKLNQY</sequence>
<comment type="caution">
    <text evidence="2">The sequence shown here is derived from an EMBL/GenBank/DDBJ whole genome shotgun (WGS) entry which is preliminary data.</text>
</comment>
<evidence type="ECO:0000256" key="1">
    <source>
        <dbReference type="SAM" id="Coils"/>
    </source>
</evidence>
<organism evidence="2">
    <name type="scientific">Haemophilus influenzae</name>
    <dbReference type="NCBI Taxonomy" id="727"/>
    <lineage>
        <taxon>Bacteria</taxon>
        <taxon>Pseudomonadati</taxon>
        <taxon>Pseudomonadota</taxon>
        <taxon>Gammaproteobacteria</taxon>
        <taxon>Pasteurellales</taxon>
        <taxon>Pasteurellaceae</taxon>
        <taxon>Haemophilus</taxon>
    </lineage>
</organism>